<feature type="compositionally biased region" description="Low complexity" evidence="10">
    <location>
        <begin position="29"/>
        <end position="39"/>
    </location>
</feature>
<dbReference type="GO" id="GO:0005634">
    <property type="term" value="C:nucleus"/>
    <property type="evidence" value="ECO:0007669"/>
    <property type="project" value="UniProtKB-SubCell"/>
</dbReference>
<evidence type="ECO:0000256" key="7">
    <source>
        <dbReference type="ARBA" id="ARBA00023328"/>
    </source>
</evidence>
<sequence length="643" mass="71119">MGHAHFPLGQSPQTHASQKFVPIILPFRSPISKSQFSKPQPQPQPQIPQLRHRKCGAAAAEGAGASRSPPWRPRRRRIAPRCWIPTSSTRATSTSPSPAATPTPPASAAAGRPPSARALRSPPPSPTSPTGPPQAAALRVVNAYLAPAVSLRPPLPSAKDIVAAFRHLFECLDFPLHGAFEDDLLFVLRVLRCPFKLTRSALKAPGTPHSWPPLLSVLYWLTLLVNSSESGAGGDDSPAASNDLMLYITNSYSLFISGDDDSVASLDEEYSSKARAHAQAAVEASQALEKEALDLESKRTKLTSGPSRLEALQAEKEALTADVEKFEAVVKSWTVKIQEKEESSVHLEKELEAKLMDQQRIAAENEELMKKVDAQVVNVRDVDRMQREIQSVERDNVKLENGNATLEEKGWELEAAVVGKLEEIEGLVEQCNQALRKLKPGIDFQYMLNTKASSPVELLGTSYKTIMKPALNSLADEARRISILKHDESVELEKQSQRNAKILSEKKNHISVCQTKTDEMVARLDSLDVEIGNHVSRCKADARLMKDELEKKDHHLSTVEKESEEFLKISEKKLEDAKRETDEEIQMCARELLKLIDSVTEYKEFMETSISGMRKDLYETVDDISSLASKAASTRQTSAQFVM</sequence>
<organism evidence="12">
    <name type="scientific">Oryza sativa subsp. japonica</name>
    <name type="common">Rice</name>
    <dbReference type="NCBI Taxonomy" id="39947"/>
    <lineage>
        <taxon>Eukaryota</taxon>
        <taxon>Viridiplantae</taxon>
        <taxon>Streptophyta</taxon>
        <taxon>Embryophyta</taxon>
        <taxon>Tracheophyta</taxon>
        <taxon>Spermatophyta</taxon>
        <taxon>Magnoliopsida</taxon>
        <taxon>Liliopsida</taxon>
        <taxon>Poales</taxon>
        <taxon>Poaceae</taxon>
        <taxon>BOP clade</taxon>
        <taxon>Oryzoideae</taxon>
        <taxon>Oryzeae</taxon>
        <taxon>Oryzinae</taxon>
        <taxon>Oryza</taxon>
        <taxon>Oryza sativa</taxon>
    </lineage>
</organism>
<evidence type="ECO:0000256" key="1">
    <source>
        <dbReference type="ARBA" id="ARBA00007050"/>
    </source>
</evidence>
<protein>
    <recommendedName>
        <fullName evidence="8">Kinetochore protein NDC80</fullName>
    </recommendedName>
</protein>
<dbReference type="Proteomes" id="UP000007752">
    <property type="component" value="Chromosome 8"/>
</dbReference>
<dbReference type="GO" id="GO:0051301">
    <property type="term" value="P:cell division"/>
    <property type="evidence" value="ECO:0007669"/>
    <property type="project" value="UniProtKB-UniRule"/>
</dbReference>
<keyword evidence="8" id="KW-0995">Kinetochore</keyword>
<dbReference type="InterPro" id="IPR055260">
    <property type="entry name" value="Ndc80_CH"/>
</dbReference>
<accession>A3BTZ7</accession>
<feature type="compositionally biased region" description="Low complexity" evidence="10">
    <location>
        <begin position="80"/>
        <end position="98"/>
    </location>
</feature>
<keyword evidence="7 8" id="KW-0137">Centromere</keyword>
<comment type="subcellular location">
    <subcellularLocation>
        <location evidence="8">Chromosome</location>
        <location evidence="8">Centromere</location>
        <location evidence="8">Kinetochore</location>
    </subcellularLocation>
    <subcellularLocation>
        <location evidence="8">Nucleus</location>
    </subcellularLocation>
</comment>
<dbReference type="Gene3D" id="1.10.418.30">
    <property type="entry name" value="Ncd80 complex, Ncd80 subunit"/>
    <property type="match status" value="1"/>
</dbReference>
<comment type="similarity">
    <text evidence="1 8">Belongs to the NDC80/HEC1 family.</text>
</comment>
<evidence type="ECO:0000313" key="12">
    <source>
        <dbReference type="EMBL" id="EAZ43036.1"/>
    </source>
</evidence>
<evidence type="ECO:0000256" key="6">
    <source>
        <dbReference type="ARBA" id="ARBA00023306"/>
    </source>
</evidence>
<keyword evidence="2 8" id="KW-0158">Chromosome</keyword>
<evidence type="ECO:0000256" key="5">
    <source>
        <dbReference type="ARBA" id="ARBA00023054"/>
    </source>
</evidence>
<feature type="compositionally biased region" description="Low complexity" evidence="10">
    <location>
        <begin position="106"/>
        <end position="120"/>
    </location>
</feature>
<feature type="region of interest" description="Disordered" evidence="10">
    <location>
        <begin position="1"/>
        <end position="134"/>
    </location>
</feature>
<dbReference type="PANTHER" id="PTHR46681:SF1">
    <property type="entry name" value="KINETOCHORE PROTEIN NDC80 HOMOLOG"/>
    <property type="match status" value="1"/>
</dbReference>
<reference evidence="12" key="1">
    <citation type="journal article" date="2005" name="PLoS Biol.">
        <title>The genomes of Oryza sativa: a history of duplications.</title>
        <authorList>
            <person name="Yu J."/>
            <person name="Wang J."/>
            <person name="Lin W."/>
            <person name="Li S."/>
            <person name="Li H."/>
            <person name="Zhou J."/>
            <person name="Ni P."/>
            <person name="Dong W."/>
            <person name="Hu S."/>
            <person name="Zeng C."/>
            <person name="Zhang J."/>
            <person name="Zhang Y."/>
            <person name="Li R."/>
            <person name="Xu Z."/>
            <person name="Li S."/>
            <person name="Li X."/>
            <person name="Zheng H."/>
            <person name="Cong L."/>
            <person name="Lin L."/>
            <person name="Yin J."/>
            <person name="Geng J."/>
            <person name="Li G."/>
            <person name="Shi J."/>
            <person name="Liu J."/>
            <person name="Lv H."/>
            <person name="Li J."/>
            <person name="Wang J."/>
            <person name="Deng Y."/>
            <person name="Ran L."/>
            <person name="Shi X."/>
            <person name="Wang X."/>
            <person name="Wu Q."/>
            <person name="Li C."/>
            <person name="Ren X."/>
            <person name="Wang J."/>
            <person name="Wang X."/>
            <person name="Li D."/>
            <person name="Liu D."/>
            <person name="Zhang X."/>
            <person name="Ji Z."/>
            <person name="Zhao W."/>
            <person name="Sun Y."/>
            <person name="Zhang Z."/>
            <person name="Bao J."/>
            <person name="Han Y."/>
            <person name="Dong L."/>
            <person name="Ji J."/>
            <person name="Chen P."/>
            <person name="Wu S."/>
            <person name="Liu J."/>
            <person name="Xiao Y."/>
            <person name="Bu D."/>
            <person name="Tan J."/>
            <person name="Yang L."/>
            <person name="Ye C."/>
            <person name="Zhang J."/>
            <person name="Xu J."/>
            <person name="Zhou Y."/>
            <person name="Yu Y."/>
            <person name="Zhang B."/>
            <person name="Zhuang S."/>
            <person name="Wei H."/>
            <person name="Liu B."/>
            <person name="Lei M."/>
            <person name="Yu H."/>
            <person name="Li Y."/>
            <person name="Xu H."/>
            <person name="Wei S."/>
            <person name="He X."/>
            <person name="Fang L."/>
            <person name="Zhang Z."/>
            <person name="Zhang Y."/>
            <person name="Huang X."/>
            <person name="Su Z."/>
            <person name="Tong W."/>
            <person name="Li J."/>
            <person name="Tong Z."/>
            <person name="Li S."/>
            <person name="Ye J."/>
            <person name="Wang L."/>
            <person name="Fang L."/>
            <person name="Lei T."/>
            <person name="Chen C."/>
            <person name="Chen H."/>
            <person name="Xu Z."/>
            <person name="Li H."/>
            <person name="Huang H."/>
            <person name="Zhang F."/>
            <person name="Xu H."/>
            <person name="Li N."/>
            <person name="Zhao C."/>
            <person name="Li S."/>
            <person name="Dong L."/>
            <person name="Huang Y."/>
            <person name="Li L."/>
            <person name="Xi Y."/>
            <person name="Qi Q."/>
            <person name="Li W."/>
            <person name="Zhang B."/>
            <person name="Hu W."/>
            <person name="Zhang Y."/>
            <person name="Tian X."/>
            <person name="Jiao Y."/>
            <person name="Liang X."/>
            <person name="Jin J."/>
            <person name="Gao L."/>
            <person name="Zheng W."/>
            <person name="Hao B."/>
            <person name="Liu S."/>
            <person name="Wang W."/>
            <person name="Yuan L."/>
            <person name="Cao M."/>
            <person name="McDermott J."/>
            <person name="Samudrala R."/>
            <person name="Wang J."/>
            <person name="Wong G.K."/>
            <person name="Yang H."/>
        </authorList>
    </citation>
    <scope>NUCLEOTIDE SEQUENCE [LARGE SCALE GENOMIC DNA]</scope>
</reference>
<evidence type="ECO:0000256" key="10">
    <source>
        <dbReference type="SAM" id="MobiDB-lite"/>
    </source>
</evidence>
<comment type="subunit">
    <text evidence="8">Component of the NDC80 complex.</text>
</comment>
<keyword evidence="4 8" id="KW-0498">Mitosis</keyword>
<dbReference type="PANTHER" id="PTHR46681">
    <property type="entry name" value="KINETOCHORE PROTEIN NDC80 HOMOLOG"/>
    <property type="match status" value="1"/>
</dbReference>
<dbReference type="InterPro" id="IPR055307">
    <property type="entry name" value="NDC80_plants"/>
</dbReference>
<feature type="compositionally biased region" description="Pro residues" evidence="10">
    <location>
        <begin position="121"/>
        <end position="132"/>
    </location>
</feature>
<keyword evidence="3 8" id="KW-0132">Cell division</keyword>
<evidence type="ECO:0000259" key="11">
    <source>
        <dbReference type="Pfam" id="PF03801"/>
    </source>
</evidence>
<name>A3BTZ7_ORYSJ</name>
<keyword evidence="6 8" id="KW-0131">Cell cycle</keyword>
<dbReference type="Pfam" id="PF03801">
    <property type="entry name" value="Ndc80_HEC"/>
    <property type="match status" value="1"/>
</dbReference>
<evidence type="ECO:0000256" key="2">
    <source>
        <dbReference type="ARBA" id="ARBA00022454"/>
    </source>
</evidence>
<evidence type="ECO:0000256" key="8">
    <source>
        <dbReference type="RuleBase" id="RU368072"/>
    </source>
</evidence>
<feature type="coiled-coil region" evidence="9">
    <location>
        <begin position="560"/>
        <end position="591"/>
    </location>
</feature>
<comment type="function">
    <text evidence="8">Acts as a component of the essential kinetochore-associated NDC80 complex, which is required for chromosome segregation and spindle checkpoint activity.</text>
</comment>
<dbReference type="AlphaFoldDB" id="A3BTZ7"/>
<feature type="coiled-coil region" evidence="9">
    <location>
        <begin position="278"/>
        <end position="329"/>
    </location>
</feature>
<proteinExistence type="inferred from homology"/>
<dbReference type="EMBL" id="CM000145">
    <property type="protein sequence ID" value="EAZ43036.1"/>
    <property type="molecule type" value="Genomic_DNA"/>
</dbReference>
<dbReference type="GO" id="GO:0051315">
    <property type="term" value="P:attachment of mitotic spindle microtubules to kinetochore"/>
    <property type="evidence" value="ECO:0007669"/>
    <property type="project" value="UniProtKB-UniRule"/>
</dbReference>
<evidence type="ECO:0000256" key="4">
    <source>
        <dbReference type="ARBA" id="ARBA00022776"/>
    </source>
</evidence>
<keyword evidence="8" id="KW-0539">Nucleus</keyword>
<evidence type="ECO:0000256" key="3">
    <source>
        <dbReference type="ARBA" id="ARBA00022618"/>
    </source>
</evidence>
<dbReference type="GO" id="GO:0031262">
    <property type="term" value="C:Ndc80 complex"/>
    <property type="evidence" value="ECO:0007669"/>
    <property type="project" value="UniProtKB-UniRule"/>
</dbReference>
<keyword evidence="5 9" id="KW-0175">Coiled coil</keyword>
<reference evidence="12" key="2">
    <citation type="submission" date="2008-12" db="EMBL/GenBank/DDBJ databases">
        <title>Improved gene annotation of the rice (Oryza sativa) genomes.</title>
        <authorList>
            <person name="Wang J."/>
            <person name="Li R."/>
            <person name="Fan W."/>
            <person name="Huang Q."/>
            <person name="Zhang J."/>
            <person name="Zhou Y."/>
            <person name="Hu Y."/>
            <person name="Zi S."/>
            <person name="Li J."/>
            <person name="Ni P."/>
            <person name="Zheng H."/>
            <person name="Zhang Y."/>
            <person name="Zhao M."/>
            <person name="Hao Q."/>
            <person name="McDermott J."/>
            <person name="Samudrala R."/>
            <person name="Kristiansen K."/>
            <person name="Wong G.K.-S."/>
        </authorList>
    </citation>
    <scope>NUCLEOTIDE SEQUENCE</scope>
</reference>
<dbReference type="InterPro" id="IPR038273">
    <property type="entry name" value="Ndc80_sf"/>
</dbReference>
<feature type="domain" description="Kinetochore protein Ndc80 CH" evidence="11">
    <location>
        <begin position="155"/>
        <end position="227"/>
    </location>
</feature>
<feature type="compositionally biased region" description="Low complexity" evidence="10">
    <location>
        <begin position="56"/>
        <end position="69"/>
    </location>
</feature>
<feature type="coiled-coil region" evidence="9">
    <location>
        <begin position="382"/>
        <end position="409"/>
    </location>
</feature>
<evidence type="ECO:0000256" key="9">
    <source>
        <dbReference type="SAM" id="Coils"/>
    </source>
</evidence>
<gene>
    <name evidence="12" type="ORF">OsJ_27624</name>
</gene>